<feature type="compositionally biased region" description="Low complexity" evidence="1">
    <location>
        <begin position="50"/>
        <end position="72"/>
    </location>
</feature>
<gene>
    <name evidence="3" type="ORF">P8C59_008195</name>
</gene>
<dbReference type="Pfam" id="PF12572">
    <property type="entry name" value="DUF3752"/>
    <property type="match status" value="1"/>
</dbReference>
<name>A0AAD9IA43_9PEZI</name>
<feature type="region of interest" description="Disordered" evidence="1">
    <location>
        <begin position="1"/>
        <end position="246"/>
    </location>
</feature>
<dbReference type="EMBL" id="JAQQPM010000007">
    <property type="protein sequence ID" value="KAK2073958.1"/>
    <property type="molecule type" value="Genomic_DNA"/>
</dbReference>
<dbReference type="PANTHER" id="PTHR46370:SF1">
    <property type="entry name" value="GPALPP MOTIFS-CONTAINING PROTEIN 1"/>
    <property type="match status" value="1"/>
</dbReference>
<feature type="compositionally biased region" description="Basic and acidic residues" evidence="1">
    <location>
        <begin position="175"/>
        <end position="217"/>
    </location>
</feature>
<feature type="domain" description="DUF3752" evidence="2">
    <location>
        <begin position="104"/>
        <end position="270"/>
    </location>
</feature>
<dbReference type="AlphaFoldDB" id="A0AAD9IA43"/>
<dbReference type="InterPro" id="IPR046331">
    <property type="entry name" value="GPAM1-like"/>
</dbReference>
<dbReference type="InterPro" id="IPR022226">
    <property type="entry name" value="DUF3752"/>
</dbReference>
<accession>A0AAD9IA43</accession>
<sequence length="275" mass="29714">MSSIGPQLPPHLQKRPRPDDEANAPRDSPPPKTARRTASAPPNADEIDLAGSDSDADSAPGSQPPSTSARLRPPLPARSPLLRPPASAPSPPAAPRRDDWMLAPPTARGYQVTDPTKLKNRKFASGRSARDGGASGGVSSIWTETPEEKARRVANRVLGREEDSGSGSGSGSAGARKEKDRARAKDAAEEAWVREYTEQTRGRSLYEEHQMRQRPKTDAAPGAAPRVEEEDDPSKRAFDREKDMGLSVKISGSQRKELLNRAAEFGGRFHKGSYL</sequence>
<feature type="compositionally biased region" description="Pro residues" evidence="1">
    <location>
        <begin position="73"/>
        <end position="94"/>
    </location>
</feature>
<dbReference type="Proteomes" id="UP001217918">
    <property type="component" value="Unassembled WGS sequence"/>
</dbReference>
<proteinExistence type="predicted"/>
<organism evidence="3 4">
    <name type="scientific">Phyllachora maydis</name>
    <dbReference type="NCBI Taxonomy" id="1825666"/>
    <lineage>
        <taxon>Eukaryota</taxon>
        <taxon>Fungi</taxon>
        <taxon>Dikarya</taxon>
        <taxon>Ascomycota</taxon>
        <taxon>Pezizomycotina</taxon>
        <taxon>Sordariomycetes</taxon>
        <taxon>Sordariomycetidae</taxon>
        <taxon>Phyllachorales</taxon>
        <taxon>Phyllachoraceae</taxon>
        <taxon>Phyllachora</taxon>
    </lineage>
</organism>
<protein>
    <recommendedName>
        <fullName evidence="2">DUF3752 domain-containing protein</fullName>
    </recommendedName>
</protein>
<comment type="caution">
    <text evidence="3">The sequence shown here is derived from an EMBL/GenBank/DDBJ whole genome shotgun (WGS) entry which is preliminary data.</text>
</comment>
<reference evidence="3" key="1">
    <citation type="journal article" date="2023" name="Mol. Plant Microbe Interact.">
        <title>Elucidating the Obligate Nature and Biological Capacity of an Invasive Fungal Corn Pathogen.</title>
        <authorList>
            <person name="MacCready J.S."/>
            <person name="Roggenkamp E.M."/>
            <person name="Gdanetz K."/>
            <person name="Chilvers M.I."/>
        </authorList>
    </citation>
    <scope>NUCLEOTIDE SEQUENCE</scope>
    <source>
        <strain evidence="3">PM02</strain>
    </source>
</reference>
<feature type="compositionally biased region" description="Basic and acidic residues" evidence="1">
    <location>
        <begin position="233"/>
        <end position="244"/>
    </location>
</feature>
<evidence type="ECO:0000313" key="4">
    <source>
        <dbReference type="Proteomes" id="UP001217918"/>
    </source>
</evidence>
<keyword evidence="4" id="KW-1185">Reference proteome</keyword>
<dbReference type="PANTHER" id="PTHR46370">
    <property type="entry name" value="GPALPP MOTIFS-CONTAINING PROTEIN 1"/>
    <property type="match status" value="1"/>
</dbReference>
<evidence type="ECO:0000259" key="2">
    <source>
        <dbReference type="Pfam" id="PF12572"/>
    </source>
</evidence>
<evidence type="ECO:0000313" key="3">
    <source>
        <dbReference type="EMBL" id="KAK2073958.1"/>
    </source>
</evidence>
<evidence type="ECO:0000256" key="1">
    <source>
        <dbReference type="SAM" id="MobiDB-lite"/>
    </source>
</evidence>